<accession>A0A9D1AJT5</accession>
<name>A0A9D1AJT5_9FIRM</name>
<evidence type="ECO:0000256" key="1">
    <source>
        <dbReference type="SAM" id="Phobius"/>
    </source>
</evidence>
<dbReference type="GO" id="GO:0005886">
    <property type="term" value="C:plasma membrane"/>
    <property type="evidence" value="ECO:0007669"/>
    <property type="project" value="UniProtKB-SubCell"/>
</dbReference>
<dbReference type="GO" id="GO:0140359">
    <property type="term" value="F:ABC-type transporter activity"/>
    <property type="evidence" value="ECO:0007669"/>
    <property type="project" value="InterPro"/>
</dbReference>
<reference evidence="2" key="1">
    <citation type="submission" date="2020-10" db="EMBL/GenBank/DDBJ databases">
        <authorList>
            <person name="Gilroy R."/>
        </authorList>
    </citation>
    <scope>NUCLEOTIDE SEQUENCE</scope>
    <source>
        <strain evidence="2">CHK184-25365</strain>
    </source>
</reference>
<keyword evidence="1" id="KW-0812">Transmembrane</keyword>
<dbReference type="EMBL" id="DVGY01000167">
    <property type="protein sequence ID" value="HIR41623.1"/>
    <property type="molecule type" value="Genomic_DNA"/>
</dbReference>
<feature type="transmembrane region" description="Helical" evidence="1">
    <location>
        <begin position="62"/>
        <end position="81"/>
    </location>
</feature>
<feature type="transmembrane region" description="Helical" evidence="1">
    <location>
        <begin position="143"/>
        <end position="163"/>
    </location>
</feature>
<evidence type="ECO:0000313" key="3">
    <source>
        <dbReference type="Proteomes" id="UP000886749"/>
    </source>
</evidence>
<comment type="caution">
    <text evidence="2">The sequence shown here is derived from an EMBL/GenBank/DDBJ whole genome shotgun (WGS) entry which is preliminary data.</text>
</comment>
<reference evidence="2" key="2">
    <citation type="journal article" date="2021" name="PeerJ">
        <title>Extensive microbial diversity within the chicken gut microbiome revealed by metagenomics and culture.</title>
        <authorList>
            <person name="Gilroy R."/>
            <person name="Ravi A."/>
            <person name="Getino M."/>
            <person name="Pursley I."/>
            <person name="Horton D.L."/>
            <person name="Alikhan N.F."/>
            <person name="Baker D."/>
            <person name="Gharbi K."/>
            <person name="Hall N."/>
            <person name="Watson M."/>
            <person name="Adriaenssens E.M."/>
            <person name="Foster-Nyarko E."/>
            <person name="Jarju S."/>
            <person name="Secka A."/>
            <person name="Antonio M."/>
            <person name="Oren A."/>
            <person name="Chaudhuri R.R."/>
            <person name="La Ragione R."/>
            <person name="Hildebrand F."/>
            <person name="Pallen M.J."/>
        </authorList>
    </citation>
    <scope>NUCLEOTIDE SEQUENCE</scope>
    <source>
        <strain evidence="2">CHK184-25365</strain>
    </source>
</reference>
<organism evidence="2 3">
    <name type="scientific">Candidatus Egerieicola pullicola</name>
    <dbReference type="NCBI Taxonomy" id="2840775"/>
    <lineage>
        <taxon>Bacteria</taxon>
        <taxon>Bacillati</taxon>
        <taxon>Bacillota</taxon>
        <taxon>Clostridia</taxon>
        <taxon>Eubacteriales</taxon>
        <taxon>Oscillospiraceae</taxon>
        <taxon>Oscillospiraceae incertae sedis</taxon>
        <taxon>Candidatus Egerieicola</taxon>
    </lineage>
</organism>
<feature type="transmembrane region" description="Helical" evidence="1">
    <location>
        <begin position="175"/>
        <end position="196"/>
    </location>
</feature>
<dbReference type="Pfam" id="PF12730">
    <property type="entry name" value="ABC2_membrane_4"/>
    <property type="match status" value="1"/>
</dbReference>
<keyword evidence="1" id="KW-1133">Transmembrane helix</keyword>
<feature type="transmembrane region" description="Helical" evidence="1">
    <location>
        <begin position="101"/>
        <end position="123"/>
    </location>
</feature>
<dbReference type="Proteomes" id="UP000886749">
    <property type="component" value="Unassembled WGS sequence"/>
</dbReference>
<dbReference type="AlphaFoldDB" id="A0A9D1AJT5"/>
<evidence type="ECO:0000313" key="2">
    <source>
        <dbReference type="EMBL" id="HIR41623.1"/>
    </source>
</evidence>
<keyword evidence="1" id="KW-0472">Membrane</keyword>
<sequence>MTKILSAYLSRLWKDKFFWLAMLFMAGFGVFLTLNQYNNQQLLQQRGLVETTDLALEQYCFFFQWVIGGVAALVSSLFLGLEYQDGTLRNKLIAGHSRTSVYLAGLIINLVSALALCFCYSFFSCVIGVPLMGGFQAETGTLLLLLAGNLLAVAAYCSLFTLIEMLTFSRTGAIVLTMLVFFGMLVLSTFLAGQLMKPEYISIASGVDESGNLIFSQDLPNPSYLEGPLRTVFQTIVNLLPTGQAFSLAGGGDESLPLLPLYSLGLIALTTGLGIWGFRKKDII</sequence>
<proteinExistence type="predicted"/>
<gene>
    <name evidence="2" type="ORF">IAB36_07340</name>
</gene>
<protein>
    <submittedName>
        <fullName evidence="2">ABC transporter permease subunit</fullName>
    </submittedName>
</protein>
<feature type="transmembrane region" description="Helical" evidence="1">
    <location>
        <begin position="259"/>
        <end position="278"/>
    </location>
</feature>
<feature type="transmembrane region" description="Helical" evidence="1">
    <location>
        <begin position="17"/>
        <end position="34"/>
    </location>
</feature>